<dbReference type="GO" id="GO:0016020">
    <property type="term" value="C:membrane"/>
    <property type="evidence" value="ECO:0007669"/>
    <property type="project" value="UniProtKB-SubCell"/>
</dbReference>
<dbReference type="PANTHER" id="PTHR21716">
    <property type="entry name" value="TRANSMEMBRANE PROTEIN"/>
    <property type="match status" value="1"/>
</dbReference>
<feature type="transmembrane region" description="Helical" evidence="6">
    <location>
        <begin position="197"/>
        <end position="216"/>
    </location>
</feature>
<gene>
    <name evidence="7" type="ORF">F1189_15500</name>
</gene>
<dbReference type="GO" id="GO:0055085">
    <property type="term" value="P:transmembrane transport"/>
    <property type="evidence" value="ECO:0007669"/>
    <property type="project" value="TreeGrafter"/>
</dbReference>
<proteinExistence type="inferred from homology"/>
<dbReference type="Proteomes" id="UP000325255">
    <property type="component" value="Unassembled WGS sequence"/>
</dbReference>
<comment type="similarity">
    <text evidence="2">Belongs to the autoinducer-2 exporter (AI-2E) (TC 2.A.86) family.</text>
</comment>
<protein>
    <submittedName>
        <fullName evidence="7">AI-2E family transporter</fullName>
    </submittedName>
</protein>
<dbReference type="PROSITE" id="PS51257">
    <property type="entry name" value="PROKAR_LIPOPROTEIN"/>
    <property type="match status" value="1"/>
</dbReference>
<name>A0A5M6IS95_9PROT</name>
<feature type="transmembrane region" description="Helical" evidence="6">
    <location>
        <begin position="58"/>
        <end position="82"/>
    </location>
</feature>
<dbReference type="OrthoDB" id="9799225at2"/>
<comment type="caution">
    <text evidence="7">The sequence shown here is derived from an EMBL/GenBank/DDBJ whole genome shotgun (WGS) entry which is preliminary data.</text>
</comment>
<organism evidence="7 8">
    <name type="scientific">Rhodovastum atsumiense</name>
    <dbReference type="NCBI Taxonomy" id="504468"/>
    <lineage>
        <taxon>Bacteria</taxon>
        <taxon>Pseudomonadati</taxon>
        <taxon>Pseudomonadota</taxon>
        <taxon>Alphaproteobacteria</taxon>
        <taxon>Acetobacterales</taxon>
        <taxon>Acetobacteraceae</taxon>
        <taxon>Rhodovastum</taxon>
    </lineage>
</organism>
<comment type="subcellular location">
    <subcellularLocation>
        <location evidence="1">Membrane</location>
        <topology evidence="1">Multi-pass membrane protein</topology>
    </subcellularLocation>
</comment>
<keyword evidence="4 6" id="KW-1133">Transmembrane helix</keyword>
<dbReference type="PANTHER" id="PTHR21716:SF64">
    <property type="entry name" value="AI-2 TRANSPORT PROTEIN TQSA"/>
    <property type="match status" value="1"/>
</dbReference>
<evidence type="ECO:0000313" key="8">
    <source>
        <dbReference type="Proteomes" id="UP000325255"/>
    </source>
</evidence>
<dbReference type="InterPro" id="IPR002549">
    <property type="entry name" value="AI-2E-like"/>
</dbReference>
<keyword evidence="8" id="KW-1185">Reference proteome</keyword>
<sequence length="342" mass="36494">MPQDRFTRAWLSICGLVLLLAACQAASSFLAPMTCAVFAAALTWPMQRRLQRWLPQLAALAITIAVALVVVVALASAVVWGLTRVGGWLTGNAAVLQALYTQKADWLASHDIYLGSIAAGHFNVTWLIRALQELVVQLQGFLRFALITFVFLMLGLLEVEASCAKLASLPDRDAAAALLRGAAETGSRFRRYMLVRTLMSAVTGVAVCGLAALLGLDLAVEWGVLAFVLNYIPFMGPLVATVLPTLVAIVQFESMQAVAVAFLGLNAVQFFIGSYLEPRIAGAALSLSPFMVLAAVFSGSFLWGIPGAFIGVPVVIAVTTFCAQAPTTEWIADLLAARPRRP</sequence>
<feature type="transmembrane region" description="Helical" evidence="6">
    <location>
        <begin position="257"/>
        <end position="276"/>
    </location>
</feature>
<dbReference type="Pfam" id="PF01594">
    <property type="entry name" value="AI-2E_transport"/>
    <property type="match status" value="1"/>
</dbReference>
<evidence type="ECO:0000256" key="2">
    <source>
        <dbReference type="ARBA" id="ARBA00009773"/>
    </source>
</evidence>
<keyword evidence="5 6" id="KW-0472">Membrane</keyword>
<evidence type="ECO:0000256" key="6">
    <source>
        <dbReference type="SAM" id="Phobius"/>
    </source>
</evidence>
<keyword evidence="3 6" id="KW-0812">Transmembrane</keyword>
<feature type="transmembrane region" description="Helical" evidence="6">
    <location>
        <begin position="140"/>
        <end position="159"/>
    </location>
</feature>
<dbReference type="AlphaFoldDB" id="A0A5M6IS95"/>
<evidence type="ECO:0000256" key="1">
    <source>
        <dbReference type="ARBA" id="ARBA00004141"/>
    </source>
</evidence>
<evidence type="ECO:0000256" key="4">
    <source>
        <dbReference type="ARBA" id="ARBA00022989"/>
    </source>
</evidence>
<evidence type="ECO:0000313" key="7">
    <source>
        <dbReference type="EMBL" id="KAA5611173.1"/>
    </source>
</evidence>
<feature type="transmembrane region" description="Helical" evidence="6">
    <location>
        <begin position="222"/>
        <end position="250"/>
    </location>
</feature>
<accession>A0A5M6IS95</accession>
<evidence type="ECO:0000256" key="5">
    <source>
        <dbReference type="ARBA" id="ARBA00023136"/>
    </source>
</evidence>
<reference evidence="7 8" key="1">
    <citation type="submission" date="2019-09" db="EMBL/GenBank/DDBJ databases">
        <title>Genome sequence of Rhodovastum atsumiense, a diverse member of the Acetobacteraceae family of non-sulfur purple photosynthetic bacteria.</title>
        <authorList>
            <person name="Meyer T."/>
            <person name="Kyndt J."/>
        </authorList>
    </citation>
    <scope>NUCLEOTIDE SEQUENCE [LARGE SCALE GENOMIC DNA]</scope>
    <source>
        <strain evidence="7 8">DSM 21279</strain>
    </source>
</reference>
<dbReference type="RefSeq" id="WP_150041736.1">
    <property type="nucleotide sequence ID" value="NZ_OW485601.1"/>
</dbReference>
<evidence type="ECO:0000256" key="3">
    <source>
        <dbReference type="ARBA" id="ARBA00022692"/>
    </source>
</evidence>
<dbReference type="EMBL" id="VWPK01000023">
    <property type="protein sequence ID" value="KAA5611173.1"/>
    <property type="molecule type" value="Genomic_DNA"/>
</dbReference>